<feature type="transmembrane region" description="Helical" evidence="2">
    <location>
        <begin position="97"/>
        <end position="122"/>
    </location>
</feature>
<evidence type="ECO:0000313" key="4">
    <source>
        <dbReference type="Proteomes" id="UP000540506"/>
    </source>
</evidence>
<dbReference type="GO" id="GO:0006508">
    <property type="term" value="P:proteolysis"/>
    <property type="evidence" value="ECO:0007669"/>
    <property type="project" value="UniProtKB-KW"/>
</dbReference>
<keyword evidence="3" id="KW-0378">Hydrolase</keyword>
<evidence type="ECO:0000313" key="3">
    <source>
        <dbReference type="EMBL" id="MBB4924494.1"/>
    </source>
</evidence>
<dbReference type="GO" id="GO:0008233">
    <property type="term" value="F:peptidase activity"/>
    <property type="evidence" value="ECO:0007669"/>
    <property type="project" value="UniProtKB-KW"/>
</dbReference>
<proteinExistence type="predicted"/>
<feature type="compositionally biased region" description="Polar residues" evidence="1">
    <location>
        <begin position="1"/>
        <end position="21"/>
    </location>
</feature>
<evidence type="ECO:0000256" key="1">
    <source>
        <dbReference type="SAM" id="MobiDB-lite"/>
    </source>
</evidence>
<keyword evidence="2" id="KW-0812">Transmembrane</keyword>
<sequence>MNTQEMATSPNHPAPSRTASTWAAGADPYSPHPQDLGHGIQPPAGRNSLAMATMVLGLVGLLSSIVVIGGLLGVIGLVLGIIALHRAKRTGVGRGRSIIGVVASLLAIVVSVLVVVFAVWFAHKTQSCYQFHEIQQWQQCATQQFSRG</sequence>
<dbReference type="AlphaFoldDB" id="A0A7W7VWA7"/>
<keyword evidence="2" id="KW-0472">Membrane</keyword>
<keyword evidence="4" id="KW-1185">Reference proteome</keyword>
<feature type="transmembrane region" description="Helical" evidence="2">
    <location>
        <begin position="55"/>
        <end position="85"/>
    </location>
</feature>
<reference evidence="3 4" key="1">
    <citation type="submission" date="2020-08" db="EMBL/GenBank/DDBJ databases">
        <title>Sequencing the genomes of 1000 actinobacteria strains.</title>
        <authorList>
            <person name="Klenk H.-P."/>
        </authorList>
    </citation>
    <scope>NUCLEOTIDE SEQUENCE [LARGE SCALE GENOMIC DNA]</scope>
    <source>
        <strain evidence="3 4">DSM 41654</strain>
    </source>
</reference>
<gene>
    <name evidence="3" type="ORF">FHR34_003487</name>
</gene>
<keyword evidence="2" id="KW-1133">Transmembrane helix</keyword>
<keyword evidence="3" id="KW-0645">Protease</keyword>
<dbReference type="RefSeq" id="WP_246560007.1">
    <property type="nucleotide sequence ID" value="NZ_JACHJV010000001.1"/>
</dbReference>
<accession>A0A7W7VWA7</accession>
<name>A0A7W7VWA7_KITKI</name>
<dbReference type="Proteomes" id="UP000540506">
    <property type="component" value="Unassembled WGS sequence"/>
</dbReference>
<feature type="region of interest" description="Disordered" evidence="1">
    <location>
        <begin position="1"/>
        <end position="25"/>
    </location>
</feature>
<organism evidence="3 4">
    <name type="scientific">Kitasatospora kifunensis</name>
    <name type="common">Streptomyces kifunensis</name>
    <dbReference type="NCBI Taxonomy" id="58351"/>
    <lineage>
        <taxon>Bacteria</taxon>
        <taxon>Bacillati</taxon>
        <taxon>Actinomycetota</taxon>
        <taxon>Actinomycetes</taxon>
        <taxon>Kitasatosporales</taxon>
        <taxon>Streptomycetaceae</taxon>
        <taxon>Kitasatospora</taxon>
    </lineage>
</organism>
<protein>
    <submittedName>
        <fullName evidence="3">Membrane-bound ClpP family serine protease</fullName>
    </submittedName>
</protein>
<evidence type="ECO:0000256" key="2">
    <source>
        <dbReference type="SAM" id="Phobius"/>
    </source>
</evidence>
<comment type="caution">
    <text evidence="3">The sequence shown here is derived from an EMBL/GenBank/DDBJ whole genome shotgun (WGS) entry which is preliminary data.</text>
</comment>
<dbReference type="EMBL" id="JACHJV010000001">
    <property type="protein sequence ID" value="MBB4924494.1"/>
    <property type="molecule type" value="Genomic_DNA"/>
</dbReference>